<reference evidence="2 3" key="1">
    <citation type="submission" date="2020-08" db="EMBL/GenBank/DDBJ databases">
        <title>Genomic Encyclopedia of Type Strains, Phase IV (KMG-IV): sequencing the most valuable type-strain genomes for metagenomic binning, comparative biology and taxonomic classification.</title>
        <authorList>
            <person name="Goeker M."/>
        </authorList>
    </citation>
    <scope>NUCLEOTIDE SEQUENCE [LARGE SCALE GENOMIC DNA]</scope>
    <source>
        <strain evidence="2 3">DSM 15867</strain>
    </source>
</reference>
<keyword evidence="3" id="KW-1185">Reference proteome</keyword>
<dbReference type="Proteomes" id="UP000574769">
    <property type="component" value="Unassembled WGS sequence"/>
</dbReference>
<organism evidence="2 3">
    <name type="scientific">Sphingomonas abaci</name>
    <dbReference type="NCBI Taxonomy" id="237611"/>
    <lineage>
        <taxon>Bacteria</taxon>
        <taxon>Pseudomonadati</taxon>
        <taxon>Pseudomonadota</taxon>
        <taxon>Alphaproteobacteria</taxon>
        <taxon>Sphingomonadales</taxon>
        <taxon>Sphingomonadaceae</taxon>
        <taxon>Sphingomonas</taxon>
    </lineage>
</organism>
<keyword evidence="1" id="KW-0472">Membrane</keyword>
<dbReference type="GO" id="GO:0006508">
    <property type="term" value="P:proteolysis"/>
    <property type="evidence" value="ECO:0007669"/>
    <property type="project" value="UniProtKB-KW"/>
</dbReference>
<sequence length="198" mass="21128">MSDRGADLFFYALLLILPLAGLIARRPPLKQTVKMALAWIGIFAVGLLAVSQRDRLPGIFSDQRTSGGETRIRQDPDGHFYAEVEIEGVSRRMLVDSGATTTALSVGTAKALGLDLNANPFAALIQTANGRVAADTARVKEVRVGSIRMHDLGVVVSPAFGDTDVLGMNFLSRLASWHVDGRTLVMTATDRGAAPPAE</sequence>
<dbReference type="NCBIfam" id="TIGR02281">
    <property type="entry name" value="clan_AA_DTGA"/>
    <property type="match status" value="1"/>
</dbReference>
<dbReference type="InterPro" id="IPR034122">
    <property type="entry name" value="Retropepsin-like_bacterial"/>
</dbReference>
<dbReference type="InterPro" id="IPR021109">
    <property type="entry name" value="Peptidase_aspartic_dom_sf"/>
</dbReference>
<dbReference type="InterPro" id="IPR011969">
    <property type="entry name" value="Clan_AA_Asp_peptidase_C"/>
</dbReference>
<proteinExistence type="predicted"/>
<accession>A0A7W7EYS8</accession>
<keyword evidence="1" id="KW-0812">Transmembrane</keyword>
<dbReference type="AlphaFoldDB" id="A0A7W7EYS8"/>
<feature type="transmembrane region" description="Helical" evidence="1">
    <location>
        <begin position="36"/>
        <end position="52"/>
    </location>
</feature>
<dbReference type="CDD" id="cd05483">
    <property type="entry name" value="retropepsin_like_bacteria"/>
    <property type="match status" value="1"/>
</dbReference>
<keyword evidence="2" id="KW-0378">Hydrolase</keyword>
<dbReference type="RefSeq" id="WP_184115176.1">
    <property type="nucleotide sequence ID" value="NZ_JACHNY010000005.1"/>
</dbReference>
<dbReference type="Pfam" id="PF13975">
    <property type="entry name" value="gag-asp_proteas"/>
    <property type="match status" value="1"/>
</dbReference>
<name>A0A7W7EYS8_9SPHN</name>
<evidence type="ECO:0000256" key="1">
    <source>
        <dbReference type="SAM" id="Phobius"/>
    </source>
</evidence>
<gene>
    <name evidence="2" type="ORF">GGQ96_002507</name>
</gene>
<protein>
    <submittedName>
        <fullName evidence="2">Aspartyl protease family protein</fullName>
    </submittedName>
</protein>
<evidence type="ECO:0000313" key="3">
    <source>
        <dbReference type="Proteomes" id="UP000574769"/>
    </source>
</evidence>
<keyword evidence="1" id="KW-1133">Transmembrane helix</keyword>
<keyword evidence="2" id="KW-0645">Protease</keyword>
<dbReference type="SUPFAM" id="SSF50630">
    <property type="entry name" value="Acid proteases"/>
    <property type="match status" value="1"/>
</dbReference>
<dbReference type="GO" id="GO:0008233">
    <property type="term" value="F:peptidase activity"/>
    <property type="evidence" value="ECO:0007669"/>
    <property type="project" value="UniProtKB-KW"/>
</dbReference>
<evidence type="ECO:0000313" key="2">
    <source>
        <dbReference type="EMBL" id="MBB4618364.1"/>
    </source>
</evidence>
<comment type="caution">
    <text evidence="2">The sequence shown here is derived from an EMBL/GenBank/DDBJ whole genome shotgun (WGS) entry which is preliminary data.</text>
</comment>
<feature type="transmembrane region" description="Helical" evidence="1">
    <location>
        <begin position="6"/>
        <end position="24"/>
    </location>
</feature>
<dbReference type="EMBL" id="JACHNY010000005">
    <property type="protein sequence ID" value="MBB4618364.1"/>
    <property type="molecule type" value="Genomic_DNA"/>
</dbReference>
<dbReference type="Gene3D" id="2.40.70.10">
    <property type="entry name" value="Acid Proteases"/>
    <property type="match status" value="1"/>
</dbReference>